<dbReference type="Gene3D" id="3.40.50.620">
    <property type="entry name" value="HUPs"/>
    <property type="match status" value="1"/>
</dbReference>
<evidence type="ECO:0000313" key="5">
    <source>
        <dbReference type="Proteomes" id="UP000281084"/>
    </source>
</evidence>
<dbReference type="RefSeq" id="WP_120367797.1">
    <property type="nucleotide sequence ID" value="NZ_RAXZ01000016.1"/>
</dbReference>
<dbReference type="AlphaFoldDB" id="A0A3A8FW45"/>
<dbReference type="PRINTS" id="PR01438">
    <property type="entry name" value="UNVRSLSTRESS"/>
</dbReference>
<evidence type="ECO:0000256" key="1">
    <source>
        <dbReference type="ARBA" id="ARBA00008791"/>
    </source>
</evidence>
<proteinExistence type="inferred from homology"/>
<keyword evidence="2" id="KW-0963">Cytoplasm</keyword>
<evidence type="ECO:0000256" key="2">
    <source>
        <dbReference type="PIRNR" id="PIRNR006276"/>
    </source>
</evidence>
<accession>A0A3A8FW45</accession>
<dbReference type="PANTHER" id="PTHR46268:SF15">
    <property type="entry name" value="UNIVERSAL STRESS PROTEIN HP_0031"/>
    <property type="match status" value="1"/>
</dbReference>
<gene>
    <name evidence="4" type="ORF">D7V64_11710</name>
</gene>
<evidence type="ECO:0000313" key="4">
    <source>
        <dbReference type="EMBL" id="RKG51165.1"/>
    </source>
</evidence>
<sequence>MAYQQILVPVDGSKISLSAVKKAAQLAIAFNSKLTLISLVAEDPFTNADFYYSTAIMRDYFVQAYENAEKALLEASQIAKDLGVDASTEVVKGLVSAEGVVATAEQYKADLIVMGSHGRKGFQKILLGSFAQDVLSNTELPVLIVKS</sequence>
<dbReference type="InterPro" id="IPR006015">
    <property type="entry name" value="Universal_stress_UspA"/>
</dbReference>
<comment type="caution">
    <text evidence="4">The sequence shown here is derived from an EMBL/GenBank/DDBJ whole genome shotgun (WGS) entry which is preliminary data.</text>
</comment>
<comment type="subcellular location">
    <subcellularLocation>
        <location evidence="2">Cytoplasm</location>
    </subcellularLocation>
</comment>
<dbReference type="InterPro" id="IPR006016">
    <property type="entry name" value="UspA"/>
</dbReference>
<protein>
    <recommendedName>
        <fullName evidence="2">Universal stress protein</fullName>
    </recommendedName>
</protein>
<dbReference type="PIRSF" id="PIRSF006276">
    <property type="entry name" value="UspA"/>
    <property type="match status" value="1"/>
</dbReference>
<evidence type="ECO:0000259" key="3">
    <source>
        <dbReference type="Pfam" id="PF00582"/>
    </source>
</evidence>
<dbReference type="Pfam" id="PF00582">
    <property type="entry name" value="Usp"/>
    <property type="match status" value="1"/>
</dbReference>
<comment type="similarity">
    <text evidence="1 2">Belongs to the universal stress protein A family.</text>
</comment>
<dbReference type="CDD" id="cd00293">
    <property type="entry name" value="USP-like"/>
    <property type="match status" value="1"/>
</dbReference>
<name>A0A3A8FW45_9GAMM</name>
<dbReference type="GO" id="GO:0005737">
    <property type="term" value="C:cytoplasm"/>
    <property type="evidence" value="ECO:0007669"/>
    <property type="project" value="UniProtKB-SubCell"/>
</dbReference>
<organism evidence="4 5">
    <name type="scientific">Acinetobacter cumulans</name>
    <dbReference type="NCBI Taxonomy" id="2136182"/>
    <lineage>
        <taxon>Bacteria</taxon>
        <taxon>Pseudomonadati</taxon>
        <taxon>Pseudomonadota</taxon>
        <taxon>Gammaproteobacteria</taxon>
        <taxon>Moraxellales</taxon>
        <taxon>Moraxellaceae</taxon>
        <taxon>Acinetobacter</taxon>
    </lineage>
</organism>
<dbReference type="EMBL" id="RAXZ01000016">
    <property type="protein sequence ID" value="RKG51165.1"/>
    <property type="molecule type" value="Genomic_DNA"/>
</dbReference>
<feature type="domain" description="UspA" evidence="3">
    <location>
        <begin position="3"/>
        <end position="146"/>
    </location>
</feature>
<dbReference type="SUPFAM" id="SSF52402">
    <property type="entry name" value="Adenine nucleotide alpha hydrolases-like"/>
    <property type="match status" value="1"/>
</dbReference>
<reference evidence="4 5" key="1">
    <citation type="submission" date="2018-09" db="EMBL/GenBank/DDBJ databases">
        <title>The draft genome of Acinetobacter spp. strains.</title>
        <authorList>
            <person name="Qin J."/>
            <person name="Feng Y."/>
            <person name="Zong Z."/>
        </authorList>
    </citation>
    <scope>NUCLEOTIDE SEQUENCE [LARGE SCALE GENOMIC DNA]</scope>
    <source>
        <strain evidence="4 5">WCHAc060002</strain>
    </source>
</reference>
<dbReference type="PANTHER" id="PTHR46268">
    <property type="entry name" value="STRESS RESPONSE PROTEIN NHAX"/>
    <property type="match status" value="1"/>
</dbReference>
<dbReference type="Proteomes" id="UP000281084">
    <property type="component" value="Unassembled WGS sequence"/>
</dbReference>
<dbReference type="InterPro" id="IPR014729">
    <property type="entry name" value="Rossmann-like_a/b/a_fold"/>
</dbReference>